<dbReference type="Proteomes" id="UP000037088">
    <property type="component" value="Unassembled WGS sequence"/>
</dbReference>
<organism evidence="3 4">
    <name type="scientific">Winslowiella iniecta</name>
    <dbReference type="NCBI Taxonomy" id="1560201"/>
    <lineage>
        <taxon>Bacteria</taxon>
        <taxon>Pseudomonadati</taxon>
        <taxon>Pseudomonadota</taxon>
        <taxon>Gammaproteobacteria</taxon>
        <taxon>Enterobacterales</taxon>
        <taxon>Erwiniaceae</taxon>
        <taxon>Winslowiella</taxon>
    </lineage>
</organism>
<name>A0A0L7TBH2_9GAMM</name>
<keyword evidence="1" id="KW-0812">Transmembrane</keyword>
<dbReference type="AlphaFoldDB" id="A0A0L7TBH2"/>
<sequence length="210" mass="24272">MKTDNTLSPVTALLAVATLLFPLLAIWQIPLADGNVVLAIEDLQSLWLLFGAAFTWGWMKPKTLAPQKKQFWLWSIVWWVVLFGRGISWGRDFFPEVPKIYFRTISVILIGTLVLMLLLPELRREIAVKMKSATLPTWTVILMVVSFLISDTIEHHRLLAPLFIRDPNYQDLLEEMYEIPFMLCLFIVAFSLMRSDKQVQKAQRLVPLEN</sequence>
<comment type="caution">
    <text evidence="3">The sequence shown here is derived from an EMBL/GenBank/DDBJ whole genome shotgun (WGS) entry which is preliminary data.</text>
</comment>
<feature type="transmembrane region" description="Helical" evidence="1">
    <location>
        <begin position="35"/>
        <end position="59"/>
    </location>
</feature>
<proteinExistence type="predicted"/>
<feature type="transmembrane region" description="Helical" evidence="1">
    <location>
        <begin position="176"/>
        <end position="193"/>
    </location>
</feature>
<gene>
    <name evidence="2" type="ORF">NG42_14370</name>
    <name evidence="3" type="ORF">NG43_13195</name>
</gene>
<evidence type="ECO:0000313" key="3">
    <source>
        <dbReference type="EMBL" id="KOC92729.1"/>
    </source>
</evidence>
<evidence type="ECO:0000313" key="5">
    <source>
        <dbReference type="Proteomes" id="UP000037088"/>
    </source>
</evidence>
<evidence type="ECO:0000313" key="2">
    <source>
        <dbReference type="EMBL" id="KOC89084.1"/>
    </source>
</evidence>
<protein>
    <submittedName>
        <fullName evidence="3">Membrane protein</fullName>
    </submittedName>
</protein>
<feature type="transmembrane region" description="Helical" evidence="1">
    <location>
        <begin position="71"/>
        <end position="88"/>
    </location>
</feature>
<feature type="transmembrane region" description="Helical" evidence="1">
    <location>
        <begin position="100"/>
        <end position="120"/>
    </location>
</feature>
<dbReference type="EMBL" id="JRXE01000019">
    <property type="protein sequence ID" value="KOC89084.1"/>
    <property type="molecule type" value="Genomic_DNA"/>
</dbReference>
<dbReference type="RefSeq" id="WP_052900177.1">
    <property type="nucleotide sequence ID" value="NZ_JRXE01000019.1"/>
</dbReference>
<reference evidence="4 5" key="1">
    <citation type="journal article" date="2015" name="Int. J. Syst. Evol. Microbiol.">
        <title>Erwinia iniecta sp. nov., isolated from Russian wheat aphids (Diuraphis noxia).</title>
        <authorList>
            <person name="Campillo T."/>
            <person name="Luna E."/>
            <person name="Portier P."/>
            <person name="Fischer-Le Saux M."/>
            <person name="Lapitan N."/>
            <person name="Tisserat N.A."/>
            <person name="Leach J.E."/>
        </authorList>
    </citation>
    <scope>NUCLEOTIDE SEQUENCE [LARGE SCALE GENOMIC DNA]</scope>
    <source>
        <strain evidence="2 5">B120</strain>
        <strain evidence="3 4">B149</strain>
    </source>
</reference>
<evidence type="ECO:0000313" key="4">
    <source>
        <dbReference type="Proteomes" id="UP000036851"/>
    </source>
</evidence>
<evidence type="ECO:0000256" key="1">
    <source>
        <dbReference type="SAM" id="Phobius"/>
    </source>
</evidence>
<dbReference type="Proteomes" id="UP000036851">
    <property type="component" value="Unassembled WGS sequence"/>
</dbReference>
<keyword evidence="1" id="KW-1133">Transmembrane helix</keyword>
<accession>A0A0L7TBH2</accession>
<dbReference type="EMBL" id="JRXF01000019">
    <property type="protein sequence ID" value="KOC92729.1"/>
    <property type="molecule type" value="Genomic_DNA"/>
</dbReference>
<keyword evidence="5" id="KW-1185">Reference proteome</keyword>
<keyword evidence="1" id="KW-0472">Membrane</keyword>
<feature type="transmembrane region" description="Helical" evidence="1">
    <location>
        <begin position="132"/>
        <end position="149"/>
    </location>
</feature>
<dbReference type="OrthoDB" id="8613692at2"/>
<dbReference type="PATRIC" id="fig|1560201.3.peg.3056"/>